<accession>A0A3Q7HZX3</accession>
<reference evidence="1" key="2">
    <citation type="submission" date="2019-01" db="UniProtKB">
        <authorList>
            <consortium name="EnsemblPlants"/>
        </authorList>
    </citation>
    <scope>IDENTIFICATION</scope>
    <source>
        <strain evidence="1">cv. Heinz 1706</strain>
    </source>
</reference>
<evidence type="ECO:0000313" key="2">
    <source>
        <dbReference type="Proteomes" id="UP000004994"/>
    </source>
</evidence>
<evidence type="ECO:0000313" key="1">
    <source>
        <dbReference type="EnsemblPlants" id="Solyc09g010917.1.1"/>
    </source>
</evidence>
<dbReference type="InParanoid" id="A0A3Q7HZX3"/>
<dbReference type="Proteomes" id="UP000004994">
    <property type="component" value="Chromosome 9"/>
</dbReference>
<dbReference type="Gramene" id="Solyc09g010917.1.1">
    <property type="protein sequence ID" value="Solyc09g010917.1.1"/>
    <property type="gene ID" value="Solyc09g010917.1"/>
</dbReference>
<dbReference type="AlphaFoldDB" id="A0A3Q7HZX3"/>
<reference evidence="1" key="1">
    <citation type="journal article" date="2012" name="Nature">
        <title>The tomato genome sequence provides insights into fleshy fruit evolution.</title>
        <authorList>
            <consortium name="Tomato Genome Consortium"/>
        </authorList>
    </citation>
    <scope>NUCLEOTIDE SEQUENCE [LARGE SCALE GENOMIC DNA]</scope>
    <source>
        <strain evidence="1">cv. Heinz 1706</strain>
    </source>
</reference>
<proteinExistence type="predicted"/>
<dbReference type="EnsemblPlants" id="Solyc09g010917.1.1">
    <property type="protein sequence ID" value="Solyc09g010917.1.1"/>
    <property type="gene ID" value="Solyc09g010917.1"/>
</dbReference>
<organism evidence="1">
    <name type="scientific">Solanum lycopersicum</name>
    <name type="common">Tomato</name>
    <name type="synonym">Lycopersicon esculentum</name>
    <dbReference type="NCBI Taxonomy" id="4081"/>
    <lineage>
        <taxon>Eukaryota</taxon>
        <taxon>Viridiplantae</taxon>
        <taxon>Streptophyta</taxon>
        <taxon>Embryophyta</taxon>
        <taxon>Tracheophyta</taxon>
        <taxon>Spermatophyta</taxon>
        <taxon>Magnoliopsida</taxon>
        <taxon>eudicotyledons</taxon>
        <taxon>Gunneridae</taxon>
        <taxon>Pentapetalae</taxon>
        <taxon>asterids</taxon>
        <taxon>lamiids</taxon>
        <taxon>Solanales</taxon>
        <taxon>Solanaceae</taxon>
        <taxon>Solanoideae</taxon>
        <taxon>Solaneae</taxon>
        <taxon>Solanum</taxon>
        <taxon>Solanum subgen. Lycopersicon</taxon>
    </lineage>
</organism>
<keyword evidence="2" id="KW-1185">Reference proteome</keyword>
<protein>
    <submittedName>
        <fullName evidence="1">Uncharacterized protein</fullName>
    </submittedName>
</protein>
<name>A0A3Q7HZX3_SOLLC</name>
<sequence length="148" mass="16608">MTVWDMTQLVMTIKSLKFNYPGMEILALKSDEVYGEIQLLEPMMENVKGFTNHGVSILGGMLCFYYTHAPSNSRETTLKLWVMKDYSVKGVLDTIIYTIQDNLSSISKSSISAYLKGLTKENIVCACSTFELGLYMVVTDSSLTLRFG</sequence>